<dbReference type="InterPro" id="IPR013426">
    <property type="entry name" value="EpsH-like"/>
</dbReference>
<dbReference type="InterPro" id="IPR019127">
    <property type="entry name" value="Exosortase"/>
</dbReference>
<dbReference type="GO" id="GO:0005886">
    <property type="term" value="C:plasma membrane"/>
    <property type="evidence" value="ECO:0007669"/>
    <property type="project" value="UniProtKB-SubCell"/>
</dbReference>
<keyword evidence="5" id="KW-0378">Hydrolase</keyword>
<comment type="caution">
    <text evidence="9">The sequence shown here is derived from an EMBL/GenBank/DDBJ whole genome shotgun (WGS) entry which is preliminary data.</text>
</comment>
<evidence type="ECO:0000256" key="5">
    <source>
        <dbReference type="ARBA" id="ARBA00022801"/>
    </source>
</evidence>
<gene>
    <name evidence="9" type="ORF">BCF53_101451</name>
</gene>
<keyword evidence="3" id="KW-0645">Protease</keyword>
<evidence type="ECO:0000256" key="1">
    <source>
        <dbReference type="ARBA" id="ARBA00004651"/>
    </source>
</evidence>
<dbReference type="RefSeq" id="WP_132699428.1">
    <property type="nucleotide sequence ID" value="NZ_SLZR01000001.1"/>
</dbReference>
<dbReference type="NCBIfam" id="TIGR02602">
    <property type="entry name" value="8TM_EpsH"/>
    <property type="match status" value="1"/>
</dbReference>
<keyword evidence="6 8" id="KW-1133">Transmembrane helix</keyword>
<evidence type="ECO:0000256" key="4">
    <source>
        <dbReference type="ARBA" id="ARBA00022692"/>
    </source>
</evidence>
<feature type="transmembrane region" description="Helical" evidence="8">
    <location>
        <begin position="130"/>
        <end position="147"/>
    </location>
</feature>
<dbReference type="GO" id="GO:0006508">
    <property type="term" value="P:proteolysis"/>
    <property type="evidence" value="ECO:0007669"/>
    <property type="project" value="UniProtKB-KW"/>
</dbReference>
<feature type="transmembrane region" description="Helical" evidence="8">
    <location>
        <begin position="51"/>
        <end position="67"/>
    </location>
</feature>
<sequence>MRLHETTGGSGQAKGVFFVFFPLALSYGLVLWLMRSSLFQLHDKWTQWDQAYSHGYLLVVVCLYYIFKNLPEKLRPLRYGWIYSLLAIVPSLVWLFGYATQIGAIEQIALPVFLACLVLPVVGLRQFTPLIFPFALLFLAIPLWEVLIPILQAFTVSVSTIGVRLLGIPAYINGTSFSLPYGNVLVAGSCAGLSYFLMAIVLSSINSIHRNYSIKQTVLTVLLMTGLAIVGNWFRVYTLILIAYYSKMTSSLVYEHGMYGWWIFAGTFFLYLWLIRNIPERRKASNAAQNPRSYKLLYLNLVLALVCAVAVPVWFMSGKLQSSYQHRPLAVSGFEQVSPAYANARLRVHFRGYDIEEFVRARVDERLWLIGRKTYVDQTQGKELITEINYIAEHYTKRLTHKLASGQALNVDVVEIRGPKLVVSTYLIGSKSIAQNWQGKLTQFKELLAGRSSNALWYATIACDSYQCNDELASLEGLLAPVDQWLSDSALY</sequence>
<dbReference type="AlphaFoldDB" id="A0A4R3IER9"/>
<name>A0A4R3IER9_9GAMM</name>
<reference evidence="9 10" key="1">
    <citation type="submission" date="2019-03" db="EMBL/GenBank/DDBJ databases">
        <title>Genomic Encyclopedia of Archaeal and Bacterial Type Strains, Phase II (KMG-II): from individual species to whole genera.</title>
        <authorList>
            <person name="Goeker M."/>
        </authorList>
    </citation>
    <scope>NUCLEOTIDE SEQUENCE [LARGE SCALE GENOMIC DNA]</scope>
    <source>
        <strain evidence="9 10">DSM 15388</strain>
    </source>
</reference>
<protein>
    <submittedName>
        <fullName evidence="9">Exosortase</fullName>
    </submittedName>
</protein>
<evidence type="ECO:0000256" key="8">
    <source>
        <dbReference type="SAM" id="Phobius"/>
    </source>
</evidence>
<dbReference type="InterPro" id="IPR026392">
    <property type="entry name" value="Exo/Archaeosortase_dom"/>
</dbReference>
<feature type="transmembrane region" description="Helical" evidence="8">
    <location>
        <begin position="296"/>
        <end position="315"/>
    </location>
</feature>
<evidence type="ECO:0000313" key="10">
    <source>
        <dbReference type="Proteomes" id="UP000295793"/>
    </source>
</evidence>
<dbReference type="Proteomes" id="UP000295793">
    <property type="component" value="Unassembled WGS sequence"/>
</dbReference>
<keyword evidence="4 8" id="KW-0812">Transmembrane</keyword>
<evidence type="ECO:0000256" key="7">
    <source>
        <dbReference type="ARBA" id="ARBA00023136"/>
    </source>
</evidence>
<evidence type="ECO:0000256" key="3">
    <source>
        <dbReference type="ARBA" id="ARBA00022670"/>
    </source>
</evidence>
<feature type="transmembrane region" description="Helical" evidence="8">
    <location>
        <begin position="217"/>
        <end position="246"/>
    </location>
</feature>
<keyword evidence="10" id="KW-1185">Reference proteome</keyword>
<evidence type="ECO:0000313" key="9">
    <source>
        <dbReference type="EMBL" id="TCS44108.1"/>
    </source>
</evidence>
<proteinExistence type="predicted"/>
<evidence type="ECO:0000256" key="6">
    <source>
        <dbReference type="ARBA" id="ARBA00022989"/>
    </source>
</evidence>
<feature type="transmembrane region" description="Helical" evidence="8">
    <location>
        <begin position="16"/>
        <end position="39"/>
    </location>
</feature>
<feature type="transmembrane region" description="Helical" evidence="8">
    <location>
        <begin position="79"/>
        <end position="96"/>
    </location>
</feature>
<keyword evidence="7 8" id="KW-0472">Membrane</keyword>
<feature type="transmembrane region" description="Helical" evidence="8">
    <location>
        <begin position="184"/>
        <end position="205"/>
    </location>
</feature>
<dbReference type="Pfam" id="PF09721">
    <property type="entry name" value="Exosortase_EpsH"/>
    <property type="match status" value="1"/>
</dbReference>
<evidence type="ECO:0000256" key="2">
    <source>
        <dbReference type="ARBA" id="ARBA00022475"/>
    </source>
</evidence>
<feature type="transmembrane region" description="Helical" evidence="8">
    <location>
        <begin position="258"/>
        <end position="275"/>
    </location>
</feature>
<organism evidence="9 10">
    <name type="scientific">Reinekea marinisedimentorum</name>
    <dbReference type="NCBI Taxonomy" id="230495"/>
    <lineage>
        <taxon>Bacteria</taxon>
        <taxon>Pseudomonadati</taxon>
        <taxon>Pseudomonadota</taxon>
        <taxon>Gammaproteobacteria</taxon>
        <taxon>Oceanospirillales</taxon>
        <taxon>Saccharospirillaceae</taxon>
        <taxon>Reinekea</taxon>
    </lineage>
</organism>
<comment type="subcellular location">
    <subcellularLocation>
        <location evidence="1">Cell membrane</location>
        <topology evidence="1">Multi-pass membrane protein</topology>
    </subcellularLocation>
</comment>
<keyword evidence="2" id="KW-1003">Cell membrane</keyword>
<dbReference type="NCBIfam" id="TIGR04178">
    <property type="entry name" value="exo_archaeo"/>
    <property type="match status" value="1"/>
</dbReference>
<dbReference type="GO" id="GO:0008233">
    <property type="term" value="F:peptidase activity"/>
    <property type="evidence" value="ECO:0007669"/>
    <property type="project" value="UniProtKB-KW"/>
</dbReference>
<dbReference type="OrthoDB" id="9797363at2"/>
<accession>A0A4R3IER9</accession>
<feature type="transmembrane region" description="Helical" evidence="8">
    <location>
        <begin position="108"/>
        <end position="124"/>
    </location>
</feature>
<dbReference type="EMBL" id="SLZR01000001">
    <property type="protein sequence ID" value="TCS44108.1"/>
    <property type="molecule type" value="Genomic_DNA"/>
</dbReference>